<evidence type="ECO:0000313" key="2">
    <source>
        <dbReference type="Proteomes" id="UP000613452"/>
    </source>
</evidence>
<name>A0ABD4LMY7_BACCE</name>
<comment type="caution">
    <text evidence="1">The sequence shown here is derived from an EMBL/GenBank/DDBJ whole genome shotgun (WGS) entry which is preliminary data.</text>
</comment>
<reference evidence="1 2" key="1">
    <citation type="submission" date="2020-12" db="EMBL/GenBank/DDBJ databases">
        <title>Genome assembly for a thermostable protease producing Bacillus cereus MAKP1 strain isolated from chicken gut.</title>
        <authorList>
            <person name="Malaviya A."/>
        </authorList>
    </citation>
    <scope>NUCLEOTIDE SEQUENCE [LARGE SCALE GENOMIC DNA]</scope>
    <source>
        <strain evidence="1 2">MAKP1</strain>
    </source>
</reference>
<accession>A0ABD4LMY7</accession>
<dbReference type="Proteomes" id="UP000613452">
    <property type="component" value="Unassembled WGS sequence"/>
</dbReference>
<dbReference type="AlphaFoldDB" id="A0ABD4LMY7"/>
<gene>
    <name evidence="1" type="ORF">JCR31_28425</name>
</gene>
<evidence type="ECO:0008006" key="3">
    <source>
        <dbReference type="Google" id="ProtNLM"/>
    </source>
</evidence>
<organism evidence="1 2">
    <name type="scientific">Bacillus cereus</name>
    <dbReference type="NCBI Taxonomy" id="1396"/>
    <lineage>
        <taxon>Bacteria</taxon>
        <taxon>Bacillati</taxon>
        <taxon>Bacillota</taxon>
        <taxon>Bacilli</taxon>
        <taxon>Bacillales</taxon>
        <taxon>Bacillaceae</taxon>
        <taxon>Bacillus</taxon>
        <taxon>Bacillus cereus group</taxon>
    </lineage>
</organism>
<protein>
    <recommendedName>
        <fullName evidence="3">Sulfotransferase domain-containing protein</fullName>
    </recommendedName>
</protein>
<sequence length="128" mass="15191">MGLVREDFKQIVKNTEIKRIAENLSKKELCNVFKINYNYYNNCATMRDSPSPQMVQVLNEYLETPTTTVYKMVFAYRSSDTFVSGRNSDKFVKRDGKWKEKFHRATGIEEGQYEEYVREMRENGIFID</sequence>
<proteinExistence type="predicted"/>
<dbReference type="EMBL" id="JAEFBZ010000007">
    <property type="protein sequence ID" value="MBK1611771.1"/>
    <property type="molecule type" value="Genomic_DNA"/>
</dbReference>
<evidence type="ECO:0000313" key="1">
    <source>
        <dbReference type="EMBL" id="MBK1611771.1"/>
    </source>
</evidence>